<dbReference type="EMBL" id="CP061172">
    <property type="protein sequence ID" value="QNR65142.1"/>
    <property type="molecule type" value="Genomic_DNA"/>
</dbReference>
<organism evidence="1 2">
    <name type="scientific">Paenibacillus peoriae</name>
    <dbReference type="NCBI Taxonomy" id="59893"/>
    <lineage>
        <taxon>Bacteria</taxon>
        <taxon>Bacillati</taxon>
        <taxon>Bacillota</taxon>
        <taxon>Bacilli</taxon>
        <taxon>Bacillales</taxon>
        <taxon>Paenibacillaceae</taxon>
        <taxon>Paenibacillus</taxon>
    </lineage>
</organism>
<protein>
    <submittedName>
        <fullName evidence="1">Uncharacterized protein</fullName>
    </submittedName>
</protein>
<evidence type="ECO:0000313" key="1">
    <source>
        <dbReference type="EMBL" id="QNR65142.1"/>
    </source>
</evidence>
<dbReference type="AlphaFoldDB" id="A0A7H0Y234"/>
<dbReference type="RefSeq" id="WP_190297052.1">
    <property type="nucleotide sequence ID" value="NZ_CP061172.1"/>
</dbReference>
<gene>
    <name evidence="1" type="ORF">IAQ67_14585</name>
</gene>
<evidence type="ECO:0000313" key="2">
    <source>
        <dbReference type="Proteomes" id="UP000516384"/>
    </source>
</evidence>
<dbReference type="Proteomes" id="UP000516384">
    <property type="component" value="Chromosome"/>
</dbReference>
<accession>A0A7H0Y234</accession>
<reference evidence="1 2" key="1">
    <citation type="submission" date="2020-09" db="EMBL/GenBank/DDBJ databases">
        <title>Characterization of Paenibacillus peoriae strain ZF390 with broad-spectrum antimicrobial activity as a potential biocontrol agent.</title>
        <authorList>
            <person name="Li L."/>
            <person name="Zhao Y."/>
            <person name="Li B."/>
            <person name="Xie X."/>
        </authorList>
    </citation>
    <scope>NUCLEOTIDE SEQUENCE [LARGE SCALE GENOMIC DNA]</scope>
    <source>
        <strain evidence="1 2">ZF390</strain>
    </source>
</reference>
<name>A0A7H0Y234_9BACL</name>
<proteinExistence type="predicted"/>
<sequence length="111" mass="12920">MILDQIIELYEVEIKYLSEYYSSSSLSSYLSDLKWINEELIRVKRIDSLHTEIQVQTLEELKKSVSKRIRACLKNQTDNVVMDLHICISELKSFQKQSPNVSVSSLPLQIN</sequence>